<keyword evidence="2" id="KW-1185">Reference proteome</keyword>
<dbReference type="EMBL" id="AP019400">
    <property type="protein sequence ID" value="BBI33618.1"/>
    <property type="molecule type" value="Genomic_DNA"/>
</dbReference>
<evidence type="ECO:0000313" key="2">
    <source>
        <dbReference type="Proteomes" id="UP000289856"/>
    </source>
</evidence>
<evidence type="ECO:0000313" key="1">
    <source>
        <dbReference type="EMBL" id="BBI33618.1"/>
    </source>
</evidence>
<name>A0A3T1D6A9_9BACL</name>
<dbReference type="Proteomes" id="UP000289856">
    <property type="component" value="Chromosome"/>
</dbReference>
<protein>
    <submittedName>
        <fullName evidence="1">Uncharacterized protein</fullName>
    </submittedName>
</protein>
<accession>A0A3T1D6A9</accession>
<reference evidence="1 2" key="1">
    <citation type="submission" date="2019-01" db="EMBL/GenBank/DDBJ databases">
        <title>Complete genome sequence of Cohnella hallensis HS21 isolated from Korean fir (Abies koreana) rhizospheric soil.</title>
        <authorList>
            <person name="Jiang L."/>
            <person name="Kang S.W."/>
            <person name="Kim S."/>
            <person name="Jung J."/>
            <person name="Kim C.Y."/>
            <person name="Kim D.H."/>
            <person name="Kim S.W."/>
            <person name="Lee J."/>
        </authorList>
    </citation>
    <scope>NUCLEOTIDE SEQUENCE [LARGE SCALE GENOMIC DNA]</scope>
    <source>
        <strain evidence="1 2">HS21</strain>
    </source>
</reference>
<organism evidence="1 2">
    <name type="scientific">Cohnella abietis</name>
    <dbReference type="NCBI Taxonomy" id="2507935"/>
    <lineage>
        <taxon>Bacteria</taxon>
        <taxon>Bacillati</taxon>
        <taxon>Bacillota</taxon>
        <taxon>Bacilli</taxon>
        <taxon>Bacillales</taxon>
        <taxon>Paenibacillaceae</taxon>
        <taxon>Cohnella</taxon>
    </lineage>
</organism>
<sequence>MKDFFPELKERGLASAPSAGTVTAIVKTNRLRTSSTFFNMKLPPASLKFIFDYVIRTKAKRVSKNIWMLVNKY</sequence>
<dbReference type="AlphaFoldDB" id="A0A3T1D6A9"/>
<dbReference type="KEGG" id="cohn:KCTCHS21_30170"/>
<proteinExistence type="predicted"/>
<gene>
    <name evidence="1" type="ORF">KCTCHS21_30170</name>
</gene>